<feature type="compositionally biased region" description="Basic and acidic residues" evidence="9">
    <location>
        <begin position="139"/>
        <end position="182"/>
    </location>
</feature>
<dbReference type="GeneTree" id="ENSGT00520000055591"/>
<feature type="region of interest" description="Disordered" evidence="9">
    <location>
        <begin position="336"/>
        <end position="389"/>
    </location>
</feature>
<keyword evidence="12" id="KW-1185">Reference proteome</keyword>
<accession>A0A8D2GX39</accession>
<keyword evidence="7" id="KW-0539">Nucleus</keyword>
<dbReference type="GO" id="GO:0003723">
    <property type="term" value="F:RNA binding"/>
    <property type="evidence" value="ECO:0007669"/>
    <property type="project" value="InterPro"/>
</dbReference>
<evidence type="ECO:0000256" key="2">
    <source>
        <dbReference type="ARBA" id="ARBA00004324"/>
    </source>
</evidence>
<keyword evidence="5" id="KW-0963">Cytoplasm</keyword>
<dbReference type="PANTHER" id="PTHR12299:SF30">
    <property type="entry name" value="INTRACELLULAR HYALURONAN-BINDING PROTEIN 4"/>
    <property type="match status" value="1"/>
</dbReference>
<protein>
    <submittedName>
        <fullName evidence="11">Hyaluronan binding protein 4</fullName>
    </submittedName>
</protein>
<dbReference type="GO" id="GO:0016607">
    <property type="term" value="C:nuclear speck"/>
    <property type="evidence" value="ECO:0007669"/>
    <property type="project" value="UniProtKB-SubCell"/>
</dbReference>
<evidence type="ECO:0000256" key="5">
    <source>
        <dbReference type="ARBA" id="ARBA00022490"/>
    </source>
</evidence>
<evidence type="ECO:0000256" key="9">
    <source>
        <dbReference type="SAM" id="MobiDB-lite"/>
    </source>
</evidence>
<feature type="compositionally biased region" description="Basic and acidic residues" evidence="9">
    <location>
        <begin position="275"/>
        <end position="292"/>
    </location>
</feature>
<dbReference type="SMART" id="SM01233">
    <property type="entry name" value="HABP4_PAI-RBP1"/>
    <property type="match status" value="1"/>
</dbReference>
<dbReference type="GO" id="GO:0015030">
    <property type="term" value="C:Cajal body"/>
    <property type="evidence" value="ECO:0007669"/>
    <property type="project" value="UniProtKB-SubCell"/>
</dbReference>
<keyword evidence="6" id="KW-0810">Translation regulation</keyword>
<dbReference type="Pfam" id="PF04774">
    <property type="entry name" value="HABP4_PAI-RBP1"/>
    <property type="match status" value="1"/>
</dbReference>
<dbReference type="AlphaFoldDB" id="A0A8D2GX39"/>
<evidence type="ECO:0000259" key="10">
    <source>
        <dbReference type="SMART" id="SM01233"/>
    </source>
</evidence>
<evidence type="ECO:0000256" key="4">
    <source>
        <dbReference type="ARBA" id="ARBA00004604"/>
    </source>
</evidence>
<dbReference type="GO" id="GO:0010494">
    <property type="term" value="C:cytoplasmic stress granule"/>
    <property type="evidence" value="ECO:0007669"/>
    <property type="project" value="UniProtKB-SubCell"/>
</dbReference>
<evidence type="ECO:0000256" key="3">
    <source>
        <dbReference type="ARBA" id="ARBA00004408"/>
    </source>
</evidence>
<dbReference type="InterPro" id="IPR039764">
    <property type="entry name" value="HABP4/SERBP1-like"/>
</dbReference>
<dbReference type="InterPro" id="IPR032381">
    <property type="entry name" value="IHABP4_N"/>
</dbReference>
<reference evidence="11" key="2">
    <citation type="submission" date="2025-09" db="UniProtKB">
        <authorList>
            <consortium name="Ensembl"/>
        </authorList>
    </citation>
    <scope>IDENTIFICATION</scope>
</reference>
<dbReference type="Proteomes" id="UP000694417">
    <property type="component" value="Unplaced"/>
</dbReference>
<dbReference type="Ensembl" id="ENSUPAT00010005128.1">
    <property type="protein sequence ID" value="ENSUPAP00010004468.1"/>
    <property type="gene ID" value="ENSUPAG00010003633.1"/>
</dbReference>
<name>A0A8D2GX39_UROPR</name>
<comment type="similarity">
    <text evidence="8">Belongs to the SERBP1-HABP4 family.</text>
</comment>
<feature type="region of interest" description="Disordered" evidence="9">
    <location>
        <begin position="275"/>
        <end position="298"/>
    </location>
</feature>
<dbReference type="RefSeq" id="XP_026236272.1">
    <property type="nucleotide sequence ID" value="XM_026380487.1"/>
</dbReference>
<dbReference type="PANTHER" id="PTHR12299">
    <property type="entry name" value="HYALURONIC ACID-BINDING PROTEIN 4"/>
    <property type="match status" value="1"/>
</dbReference>
<evidence type="ECO:0000256" key="8">
    <source>
        <dbReference type="ARBA" id="ARBA00035118"/>
    </source>
</evidence>
<proteinExistence type="inferred from homology"/>
<dbReference type="Pfam" id="PF16174">
    <property type="entry name" value="IHABP4_N"/>
    <property type="match status" value="2"/>
</dbReference>
<dbReference type="GO" id="GO:0045948">
    <property type="term" value="P:positive regulation of translational initiation"/>
    <property type="evidence" value="ECO:0007669"/>
    <property type="project" value="TreeGrafter"/>
</dbReference>
<dbReference type="GO" id="GO:0005730">
    <property type="term" value="C:nucleolus"/>
    <property type="evidence" value="ECO:0007669"/>
    <property type="project" value="UniProtKB-SubCell"/>
</dbReference>
<dbReference type="GeneID" id="113176087"/>
<organism evidence="11 12">
    <name type="scientific">Urocitellus parryii</name>
    <name type="common">Arctic ground squirrel</name>
    <name type="synonym">Spermophilus parryii</name>
    <dbReference type="NCBI Taxonomy" id="9999"/>
    <lineage>
        <taxon>Eukaryota</taxon>
        <taxon>Metazoa</taxon>
        <taxon>Chordata</taxon>
        <taxon>Craniata</taxon>
        <taxon>Vertebrata</taxon>
        <taxon>Euteleostomi</taxon>
        <taxon>Mammalia</taxon>
        <taxon>Eutheria</taxon>
        <taxon>Euarchontoglires</taxon>
        <taxon>Glires</taxon>
        <taxon>Rodentia</taxon>
        <taxon>Sciuromorpha</taxon>
        <taxon>Sciuridae</taxon>
        <taxon>Xerinae</taxon>
        <taxon>Marmotini</taxon>
        <taxon>Urocitellus</taxon>
    </lineage>
</organism>
<feature type="compositionally biased region" description="Acidic residues" evidence="9">
    <location>
        <begin position="380"/>
        <end position="389"/>
    </location>
</feature>
<sequence length="389" mass="42924">MKGALGSPVAAAAAGAAMQESFGCVVANRFHQLLDDESDPFDILREAERRRQQQLQRRKRDEAAAAAAAAGGRGGKSPAGASGHRPGAGGRRESQKERKSLAGAPPDSPGGGPQQPGQKRAPRRGEQQGWNDSRGTEVTLDRAERRPYREYRPYETERQADFTAEKFTDEKPVDRFDRDRPPRGRGGPRGGMRSRGRGGSGNRAVDPLDQRGKRDFERYAGSDKTDAELAAPMEETAAMQESQGLPEEESPARVPELEVEEETQVQEMTLDEWKNLQEQTRPKPEFNIRKPESSVPSKAVVIHKSRYRDDMVKADEDEAHVFRKAANDITSQLEINFGNLPRPGRGARGSTRGGRGRIRRVENYGPRAEVVTRDVAPNPDDPEDFPALA</sequence>
<feature type="region of interest" description="Disordered" evidence="9">
    <location>
        <begin position="44"/>
        <end position="258"/>
    </location>
</feature>
<feature type="compositionally biased region" description="Basic and acidic residues" evidence="9">
    <location>
        <begin position="206"/>
        <end position="227"/>
    </location>
</feature>
<evidence type="ECO:0000256" key="1">
    <source>
        <dbReference type="ARBA" id="ARBA00004210"/>
    </source>
</evidence>
<dbReference type="GO" id="GO:0033120">
    <property type="term" value="P:positive regulation of RNA splicing"/>
    <property type="evidence" value="ECO:0007669"/>
    <property type="project" value="TreeGrafter"/>
</dbReference>
<feature type="domain" description="Hyaluronan/mRNA-binding protein" evidence="10">
    <location>
        <begin position="212"/>
        <end position="294"/>
    </location>
</feature>
<evidence type="ECO:0000313" key="12">
    <source>
        <dbReference type="Proteomes" id="UP000694417"/>
    </source>
</evidence>
<reference evidence="11" key="1">
    <citation type="submission" date="2025-08" db="UniProtKB">
        <authorList>
            <consortium name="Ensembl"/>
        </authorList>
    </citation>
    <scope>IDENTIFICATION</scope>
</reference>
<gene>
    <name evidence="11" type="primary">HABP4</name>
</gene>
<feature type="compositionally biased region" description="Basic and acidic residues" evidence="9">
    <location>
        <begin position="90"/>
        <end position="100"/>
    </location>
</feature>
<evidence type="ECO:0000256" key="7">
    <source>
        <dbReference type="ARBA" id="ARBA00023242"/>
    </source>
</evidence>
<evidence type="ECO:0000256" key="6">
    <source>
        <dbReference type="ARBA" id="ARBA00022845"/>
    </source>
</evidence>
<dbReference type="InterPro" id="IPR006861">
    <property type="entry name" value="HABP4_PAIRBP1-bd"/>
</dbReference>
<comment type="subcellular location">
    <subcellularLocation>
        <location evidence="1">Cytoplasm</location>
        <location evidence="1">Stress granule</location>
    </subcellularLocation>
    <subcellularLocation>
        <location evidence="2">Nucleus speckle</location>
    </subcellularLocation>
    <subcellularLocation>
        <location evidence="3">Nucleus</location>
        <location evidence="3">Cajal body</location>
    </subcellularLocation>
    <subcellularLocation>
        <location evidence="4">Nucleus</location>
        <location evidence="4">Nucleolus</location>
    </subcellularLocation>
</comment>
<evidence type="ECO:0000313" key="11">
    <source>
        <dbReference type="Ensembl" id="ENSUPAP00010004468.1"/>
    </source>
</evidence>